<organism evidence="1 2">
    <name type="scientific">Heterodera schachtii</name>
    <name type="common">Sugarbeet cyst nematode worm</name>
    <name type="synonym">Tylenchus schachtii</name>
    <dbReference type="NCBI Taxonomy" id="97005"/>
    <lineage>
        <taxon>Eukaryota</taxon>
        <taxon>Metazoa</taxon>
        <taxon>Ecdysozoa</taxon>
        <taxon>Nematoda</taxon>
        <taxon>Chromadorea</taxon>
        <taxon>Rhabditida</taxon>
        <taxon>Tylenchina</taxon>
        <taxon>Tylenchomorpha</taxon>
        <taxon>Tylenchoidea</taxon>
        <taxon>Heteroderidae</taxon>
        <taxon>Heteroderinae</taxon>
        <taxon>Heterodera</taxon>
    </lineage>
</organism>
<keyword evidence="2" id="KW-1185">Reference proteome</keyword>
<name>A0ABD2KLP6_HETSC</name>
<sequence length="91" mass="10931">MTAFRLCLGKIRRKEMVRLYKVKIMRSDGSVIFGRCDEPREIIQLPVDLRTLSDDERRMRIAERKPIAKKVVEDTLDDSFDFHKYVSQWKR</sequence>
<dbReference type="PANTHER" id="PTHR34095">
    <property type="entry name" value="39S RIBOSOMAL PROTEIN L55, MITOCHONDRIAL"/>
    <property type="match status" value="1"/>
</dbReference>
<accession>A0ABD2KLP6</accession>
<evidence type="ECO:0000313" key="2">
    <source>
        <dbReference type="Proteomes" id="UP001620645"/>
    </source>
</evidence>
<comment type="caution">
    <text evidence="1">The sequence shown here is derived from an EMBL/GenBank/DDBJ whole genome shotgun (WGS) entry which is preliminary data.</text>
</comment>
<evidence type="ECO:0000313" key="1">
    <source>
        <dbReference type="EMBL" id="KAL3103359.1"/>
    </source>
</evidence>
<dbReference type="InterPro" id="IPR044884">
    <property type="entry name" value="Ribosomal_mL55_sf"/>
</dbReference>
<reference evidence="1 2" key="1">
    <citation type="submission" date="2024-10" db="EMBL/GenBank/DDBJ databases">
        <authorList>
            <person name="Kim D."/>
        </authorList>
    </citation>
    <scope>NUCLEOTIDE SEQUENCE [LARGE SCALE GENOMIC DNA]</scope>
    <source>
        <strain evidence="1">Taebaek</strain>
    </source>
</reference>
<dbReference type="AlphaFoldDB" id="A0ABD2KLP6"/>
<dbReference type="InterPro" id="IPR018615">
    <property type="entry name" value="Ribosomal_mL55"/>
</dbReference>
<protein>
    <submittedName>
        <fullName evidence="1">Uncharacterized protein</fullName>
    </submittedName>
</protein>
<dbReference type="Gene3D" id="6.20.130.20">
    <property type="entry name" value="Mitochondrial ribosomal protein L55"/>
    <property type="match status" value="1"/>
</dbReference>
<dbReference type="EMBL" id="JBICCN010000015">
    <property type="protein sequence ID" value="KAL3103359.1"/>
    <property type="molecule type" value="Genomic_DNA"/>
</dbReference>
<proteinExistence type="predicted"/>
<dbReference type="PANTHER" id="PTHR34095:SF1">
    <property type="entry name" value="LARGE RIBOSOMAL SUBUNIT PROTEIN ML55"/>
    <property type="match status" value="1"/>
</dbReference>
<gene>
    <name evidence="1" type="ORF">niasHS_002545</name>
</gene>
<dbReference type="Pfam" id="PF09776">
    <property type="entry name" value="Mitoc_L55"/>
    <property type="match status" value="1"/>
</dbReference>
<dbReference type="Proteomes" id="UP001620645">
    <property type="component" value="Unassembled WGS sequence"/>
</dbReference>